<keyword evidence="5" id="KW-1185">Reference proteome</keyword>
<reference evidence="4" key="1">
    <citation type="submission" date="2006-10" db="EMBL/GenBank/DDBJ databases">
        <authorList>
            <person name="Amadeo P."/>
            <person name="Zhao Q."/>
            <person name="Wortman J."/>
            <person name="Fraser-Liggett C."/>
            <person name="Carlton J."/>
        </authorList>
    </citation>
    <scope>NUCLEOTIDE SEQUENCE</scope>
    <source>
        <strain evidence="4">G3</strain>
    </source>
</reference>
<sequence>MLPELGPGHRYYKIVMKILENDTLVNCQREGLYNLAVILGAKENVEVLYKNALKIALKFVNNPDEQIVHHAAWCLFGIAASSAESRQYCMENDIIRISLELMKHPNEKIQDLAGQIIYGMFHMLPLPTIKETEPLFAHCSDILQTQVVPLKYLLWSLHFVIDQYPNKVVEYNLAPAFIPHLKTNDSTILIPLLIVVSSLFKLDIEIGDNITDFFPILDHSELSVRIQACRTLADFIRKTQDIDTLLSNGLLERLMKSAVNEETRVREQAVYAIVRCFGLGTLEQRQSVSKLGGTDAVVKFTVIANYPFNCNLVDCLSTLIDSDFQFFAPVLRDINAVNTLYPLLSSKEPIVASRAANLIGYIGDSYNKNI</sequence>
<dbReference type="RefSeq" id="XP_001326685.1">
    <property type="nucleotide sequence ID" value="XM_001326650.1"/>
</dbReference>
<dbReference type="KEGG" id="tva:4772450"/>
<dbReference type="EMBL" id="DS113270">
    <property type="protein sequence ID" value="EAY14462.1"/>
    <property type="molecule type" value="Genomic_DNA"/>
</dbReference>
<dbReference type="InParanoid" id="A2DYS2"/>
<name>A2DYS2_TRIV3</name>
<reference evidence="4" key="2">
    <citation type="journal article" date="2007" name="Science">
        <title>Draft genome sequence of the sexually transmitted pathogen Trichomonas vaginalis.</title>
        <authorList>
            <person name="Carlton J.M."/>
            <person name="Hirt R.P."/>
            <person name="Silva J.C."/>
            <person name="Delcher A.L."/>
            <person name="Schatz M."/>
            <person name="Zhao Q."/>
            <person name="Wortman J.R."/>
            <person name="Bidwell S.L."/>
            <person name="Alsmark U.C.M."/>
            <person name="Besteiro S."/>
            <person name="Sicheritz-Ponten T."/>
            <person name="Noel C.J."/>
            <person name="Dacks J.B."/>
            <person name="Foster P.G."/>
            <person name="Simillion C."/>
            <person name="Van de Peer Y."/>
            <person name="Miranda-Saavedra D."/>
            <person name="Barton G.J."/>
            <person name="Westrop G.D."/>
            <person name="Mueller S."/>
            <person name="Dessi D."/>
            <person name="Fiori P.L."/>
            <person name="Ren Q."/>
            <person name="Paulsen I."/>
            <person name="Zhang H."/>
            <person name="Bastida-Corcuera F.D."/>
            <person name="Simoes-Barbosa A."/>
            <person name="Brown M.T."/>
            <person name="Hayes R.D."/>
            <person name="Mukherjee M."/>
            <person name="Okumura C.Y."/>
            <person name="Schneider R."/>
            <person name="Smith A.J."/>
            <person name="Vanacova S."/>
            <person name="Villalvazo M."/>
            <person name="Haas B.J."/>
            <person name="Pertea M."/>
            <person name="Feldblyum T.V."/>
            <person name="Utterback T.R."/>
            <person name="Shu C.L."/>
            <person name="Osoegawa K."/>
            <person name="de Jong P.J."/>
            <person name="Hrdy I."/>
            <person name="Horvathova L."/>
            <person name="Zubacova Z."/>
            <person name="Dolezal P."/>
            <person name="Malik S.B."/>
            <person name="Logsdon J.M. Jr."/>
            <person name="Henze K."/>
            <person name="Gupta A."/>
            <person name="Wang C.C."/>
            <person name="Dunne R.L."/>
            <person name="Upcroft J.A."/>
            <person name="Upcroft P."/>
            <person name="White O."/>
            <person name="Salzberg S.L."/>
            <person name="Tang P."/>
            <person name="Chiu C.-H."/>
            <person name="Lee Y.-S."/>
            <person name="Embley T.M."/>
            <person name="Coombs G.H."/>
            <person name="Mottram J.C."/>
            <person name="Tachezy J."/>
            <person name="Fraser-Liggett C.M."/>
            <person name="Johnson P.J."/>
        </authorList>
    </citation>
    <scope>NUCLEOTIDE SEQUENCE [LARGE SCALE GENOMIC DNA]</scope>
    <source>
        <strain evidence="4">G3</strain>
    </source>
</reference>
<dbReference type="PANTHER" id="PTHR23316">
    <property type="entry name" value="IMPORTIN ALPHA"/>
    <property type="match status" value="1"/>
</dbReference>
<dbReference type="SUPFAM" id="SSF48371">
    <property type="entry name" value="ARM repeat"/>
    <property type="match status" value="1"/>
</dbReference>
<evidence type="ECO:0000256" key="2">
    <source>
        <dbReference type="ARBA" id="ARBA00022448"/>
    </source>
</evidence>
<comment type="similarity">
    <text evidence="1">Belongs to the importin alpha family.</text>
</comment>
<dbReference type="STRING" id="5722.A2DYS2"/>
<dbReference type="OrthoDB" id="29145at2759"/>
<evidence type="ECO:0000313" key="4">
    <source>
        <dbReference type="EMBL" id="EAY14462.1"/>
    </source>
</evidence>
<evidence type="ECO:0000256" key="1">
    <source>
        <dbReference type="ARBA" id="ARBA00010394"/>
    </source>
</evidence>
<dbReference type="VEuPathDB" id="TrichDB:TVAG_426550"/>
<keyword evidence="2" id="KW-0813">Transport</keyword>
<dbReference type="OMA" id="CMENDII"/>
<dbReference type="InterPro" id="IPR011989">
    <property type="entry name" value="ARM-like"/>
</dbReference>
<proteinExistence type="inferred from homology"/>
<dbReference type="Proteomes" id="UP000001542">
    <property type="component" value="Unassembled WGS sequence"/>
</dbReference>
<dbReference type="Gene3D" id="1.25.10.10">
    <property type="entry name" value="Leucine-rich Repeat Variant"/>
    <property type="match status" value="1"/>
</dbReference>
<evidence type="ECO:0000256" key="3">
    <source>
        <dbReference type="ARBA" id="ARBA00022927"/>
    </source>
</evidence>
<dbReference type="SMR" id="A2DYS2"/>
<dbReference type="VEuPathDB" id="TrichDB:TVAGG3_0538300"/>
<dbReference type="AlphaFoldDB" id="A2DYS2"/>
<keyword evidence="3" id="KW-0653">Protein transport</keyword>
<dbReference type="InterPro" id="IPR016024">
    <property type="entry name" value="ARM-type_fold"/>
</dbReference>
<evidence type="ECO:0008006" key="6">
    <source>
        <dbReference type="Google" id="ProtNLM"/>
    </source>
</evidence>
<accession>A2DYS2</accession>
<dbReference type="GO" id="GO:0015031">
    <property type="term" value="P:protein transport"/>
    <property type="evidence" value="ECO:0007669"/>
    <property type="project" value="UniProtKB-KW"/>
</dbReference>
<protein>
    <recommendedName>
        <fullName evidence="6">Armadillo/beta-catenin-like repeat family protein</fullName>
    </recommendedName>
</protein>
<gene>
    <name evidence="4" type="ORF">TVAG_426550</name>
</gene>
<evidence type="ECO:0000313" key="5">
    <source>
        <dbReference type="Proteomes" id="UP000001542"/>
    </source>
</evidence>
<organism evidence="4 5">
    <name type="scientific">Trichomonas vaginalis (strain ATCC PRA-98 / G3)</name>
    <dbReference type="NCBI Taxonomy" id="412133"/>
    <lineage>
        <taxon>Eukaryota</taxon>
        <taxon>Metamonada</taxon>
        <taxon>Parabasalia</taxon>
        <taxon>Trichomonadida</taxon>
        <taxon>Trichomonadidae</taxon>
        <taxon>Trichomonas</taxon>
    </lineage>
</organism>